<dbReference type="Gene3D" id="2.30.42.10">
    <property type="match status" value="3"/>
</dbReference>
<keyword evidence="3" id="KW-0677">Repeat</keyword>
<sequence>MLKKTYLGNSINVTFSHNIYLWLIGRSMEQGFQGVIHVGTSITAQLFASNDGDRAMSPAQSEDSGLAADRGTSYATISLPRENASSMAIVFAERTDLSFPPVIASINAYGPASDFLAPGDRLHQIDGISTQGLTNNHVLSILHQNDGPAVIEIEYCLPDYISQNSLCVTSKLAQITVEKENGCFGLTLRGGGECQLIVTNVRPHGPAFKTGRIKPGDRLLRVDNISLINKTLLEAQQILKCGSVSGYTNLTIEYDVSVMQSVEFSMGPLLIEIERPMNDKLGLILSNYSTFQHNDLNSIDDINPAGVYVASILAASIADRNRTDTMIKL</sequence>
<dbReference type="AlphaFoldDB" id="A0A9Q0NEB5"/>
<dbReference type="GO" id="GO:0098887">
    <property type="term" value="P:neurotransmitter receptor transport, endosome to postsynaptic membrane"/>
    <property type="evidence" value="ECO:0007669"/>
    <property type="project" value="TreeGrafter"/>
</dbReference>
<protein>
    <submittedName>
        <fullName evidence="5">Glutamate receptor-interacting protein 2</fullName>
    </submittedName>
</protein>
<dbReference type="PANTHER" id="PTHR46227:SF2">
    <property type="entry name" value="FI03335P"/>
    <property type="match status" value="1"/>
</dbReference>
<feature type="domain" description="PDZ" evidence="4">
    <location>
        <begin position="174"/>
        <end position="240"/>
    </location>
</feature>
<evidence type="ECO:0000259" key="4">
    <source>
        <dbReference type="PROSITE" id="PS50106"/>
    </source>
</evidence>
<dbReference type="SUPFAM" id="SSF50156">
    <property type="entry name" value="PDZ domain-like"/>
    <property type="match status" value="2"/>
</dbReference>
<evidence type="ECO:0000313" key="5">
    <source>
        <dbReference type="EMBL" id="KAJ6648737.1"/>
    </source>
</evidence>
<evidence type="ECO:0000256" key="2">
    <source>
        <dbReference type="ARBA" id="ARBA00022490"/>
    </source>
</evidence>
<keyword evidence="5" id="KW-0675">Receptor</keyword>
<accession>A0A9Q0NEB5</accession>
<dbReference type="InterPro" id="IPR001478">
    <property type="entry name" value="PDZ"/>
</dbReference>
<dbReference type="Proteomes" id="UP001151699">
    <property type="component" value="Chromosome A"/>
</dbReference>
<keyword evidence="2" id="KW-0963">Cytoplasm</keyword>
<dbReference type="InterPro" id="IPR043545">
    <property type="entry name" value="GRIP1/2"/>
</dbReference>
<dbReference type="SMART" id="SM00228">
    <property type="entry name" value="PDZ"/>
    <property type="match status" value="2"/>
</dbReference>
<dbReference type="PANTHER" id="PTHR46227">
    <property type="entry name" value="GLUTAMATE RECEPTOR-INTERACTING PROTEIN GRIP"/>
    <property type="match status" value="1"/>
</dbReference>
<gene>
    <name evidence="5" type="primary">grip2</name>
    <name evidence="5" type="ORF">Bhyg_03968</name>
</gene>
<evidence type="ECO:0000313" key="6">
    <source>
        <dbReference type="Proteomes" id="UP001151699"/>
    </source>
</evidence>
<dbReference type="Pfam" id="PF00595">
    <property type="entry name" value="PDZ"/>
    <property type="match status" value="1"/>
</dbReference>
<proteinExistence type="predicted"/>
<reference evidence="5" key="1">
    <citation type="submission" date="2022-07" db="EMBL/GenBank/DDBJ databases">
        <authorList>
            <person name="Trinca V."/>
            <person name="Uliana J.V.C."/>
            <person name="Torres T.T."/>
            <person name="Ward R.J."/>
            <person name="Monesi N."/>
        </authorList>
    </citation>
    <scope>NUCLEOTIDE SEQUENCE</scope>
    <source>
        <strain evidence="5">HSMRA1968</strain>
        <tissue evidence="5">Whole embryos</tissue>
    </source>
</reference>
<comment type="caution">
    <text evidence="5">The sequence shown here is derived from an EMBL/GenBank/DDBJ whole genome shotgun (WGS) entry which is preliminary data.</text>
</comment>
<dbReference type="InterPro" id="IPR036034">
    <property type="entry name" value="PDZ_sf"/>
</dbReference>
<keyword evidence="6" id="KW-1185">Reference proteome</keyword>
<dbReference type="OrthoDB" id="75502at2759"/>
<evidence type="ECO:0000256" key="1">
    <source>
        <dbReference type="ARBA" id="ARBA00004496"/>
    </source>
</evidence>
<dbReference type="PROSITE" id="PS50106">
    <property type="entry name" value="PDZ"/>
    <property type="match status" value="2"/>
</dbReference>
<organism evidence="5 6">
    <name type="scientific">Pseudolycoriella hygida</name>
    <dbReference type="NCBI Taxonomy" id="35572"/>
    <lineage>
        <taxon>Eukaryota</taxon>
        <taxon>Metazoa</taxon>
        <taxon>Ecdysozoa</taxon>
        <taxon>Arthropoda</taxon>
        <taxon>Hexapoda</taxon>
        <taxon>Insecta</taxon>
        <taxon>Pterygota</taxon>
        <taxon>Neoptera</taxon>
        <taxon>Endopterygota</taxon>
        <taxon>Diptera</taxon>
        <taxon>Nematocera</taxon>
        <taxon>Sciaroidea</taxon>
        <taxon>Sciaridae</taxon>
        <taxon>Pseudolycoriella</taxon>
    </lineage>
</organism>
<dbReference type="EMBL" id="WJQU01000001">
    <property type="protein sequence ID" value="KAJ6648737.1"/>
    <property type="molecule type" value="Genomic_DNA"/>
</dbReference>
<comment type="subcellular location">
    <subcellularLocation>
        <location evidence="1">Cytoplasm</location>
    </subcellularLocation>
</comment>
<name>A0A9Q0NEB5_9DIPT</name>
<dbReference type="CDD" id="cd00136">
    <property type="entry name" value="PDZ_canonical"/>
    <property type="match status" value="1"/>
</dbReference>
<feature type="domain" description="PDZ" evidence="4">
    <location>
        <begin position="76"/>
        <end position="153"/>
    </location>
</feature>
<evidence type="ECO:0000256" key="3">
    <source>
        <dbReference type="ARBA" id="ARBA00022737"/>
    </source>
</evidence>
<dbReference type="GO" id="GO:0005737">
    <property type="term" value="C:cytoplasm"/>
    <property type="evidence" value="ECO:0007669"/>
    <property type="project" value="UniProtKB-SubCell"/>
</dbReference>